<accession>A0ABW5VRH0</accession>
<keyword evidence="1" id="KW-0472">Membrane</keyword>
<keyword evidence="4" id="KW-1185">Reference proteome</keyword>
<dbReference type="Proteomes" id="UP001597479">
    <property type="component" value="Unassembled WGS sequence"/>
</dbReference>
<dbReference type="PROSITE" id="PS51257">
    <property type="entry name" value="PROKAR_LIPOPROTEIN"/>
    <property type="match status" value="1"/>
</dbReference>
<sequence>MRAEVARGDSAVTNVMGRALVGAVLVALTLTGCVRLDLRTTLTDHDTADGTLVIAVADDAAGMFGGDPADVWAQYKDAVVGDVPDAVTEEPYAEDGYTGSRYVFDDEPVATLATISDGDLRVTREGDEYVVSGVLDLSKRVEGIEEVPEGALGSVDATIELTFPGPVTETNGEVDGSTVTWHPDAEQATRLSARGLVPVQGTSAMPTAVGTPTSQAHPAEGIISDWGAPVSLATFLVLVLGGLVTYIVSRRQRSRQAAQKQA</sequence>
<feature type="transmembrane region" description="Helical" evidence="1">
    <location>
        <begin position="226"/>
        <end position="248"/>
    </location>
</feature>
<reference evidence="4" key="1">
    <citation type="journal article" date="2019" name="Int. J. Syst. Evol. Microbiol.">
        <title>The Global Catalogue of Microorganisms (GCM) 10K type strain sequencing project: providing services to taxonomists for standard genome sequencing and annotation.</title>
        <authorList>
            <consortium name="The Broad Institute Genomics Platform"/>
            <consortium name="The Broad Institute Genome Sequencing Center for Infectious Disease"/>
            <person name="Wu L."/>
            <person name="Ma J."/>
        </authorList>
    </citation>
    <scope>NUCLEOTIDE SEQUENCE [LARGE SCALE GENOMIC DNA]</scope>
    <source>
        <strain evidence="4">CCM 7044</strain>
    </source>
</reference>
<dbReference type="EMBL" id="JBHUOG010000001">
    <property type="protein sequence ID" value="MFD2794262.1"/>
    <property type="molecule type" value="Genomic_DNA"/>
</dbReference>
<protein>
    <submittedName>
        <fullName evidence="3">LppM family (Lipo)protein</fullName>
    </submittedName>
</protein>
<organism evidence="3 4">
    <name type="scientific">Promicromonospora vindobonensis</name>
    <dbReference type="NCBI Taxonomy" id="195748"/>
    <lineage>
        <taxon>Bacteria</taxon>
        <taxon>Bacillati</taxon>
        <taxon>Actinomycetota</taxon>
        <taxon>Actinomycetes</taxon>
        <taxon>Micrococcales</taxon>
        <taxon>Promicromonosporaceae</taxon>
        <taxon>Promicromonospora</taxon>
    </lineage>
</organism>
<feature type="domain" description="LppM" evidence="2">
    <location>
        <begin position="35"/>
        <end position="194"/>
    </location>
</feature>
<dbReference type="InterPro" id="IPR053807">
    <property type="entry name" value="LppM"/>
</dbReference>
<evidence type="ECO:0000256" key="1">
    <source>
        <dbReference type="SAM" id="Phobius"/>
    </source>
</evidence>
<proteinExistence type="predicted"/>
<name>A0ABW5VRH0_9MICO</name>
<dbReference type="RefSeq" id="WP_377183178.1">
    <property type="nucleotide sequence ID" value="NZ_JBHUOG010000001.1"/>
</dbReference>
<evidence type="ECO:0000313" key="3">
    <source>
        <dbReference type="EMBL" id="MFD2794262.1"/>
    </source>
</evidence>
<evidence type="ECO:0000313" key="4">
    <source>
        <dbReference type="Proteomes" id="UP001597479"/>
    </source>
</evidence>
<evidence type="ECO:0000259" key="2">
    <source>
        <dbReference type="Pfam" id="PF21946"/>
    </source>
</evidence>
<keyword evidence="1" id="KW-1133">Transmembrane helix</keyword>
<gene>
    <name evidence="3" type="ORF">ACFS27_11950</name>
</gene>
<keyword evidence="1" id="KW-0812">Transmembrane</keyword>
<comment type="caution">
    <text evidence="3">The sequence shown here is derived from an EMBL/GenBank/DDBJ whole genome shotgun (WGS) entry which is preliminary data.</text>
</comment>
<dbReference type="Pfam" id="PF21946">
    <property type="entry name" value="LppM"/>
    <property type="match status" value="1"/>
</dbReference>